<dbReference type="Gene3D" id="3.80.10.10">
    <property type="entry name" value="Ribonuclease Inhibitor"/>
    <property type="match status" value="2"/>
</dbReference>
<evidence type="ECO:0000313" key="1">
    <source>
        <dbReference type="EMBL" id="KAJ0216054.1"/>
    </source>
</evidence>
<reference evidence="1 2" key="1">
    <citation type="journal article" date="2017" name="Nat. Commun.">
        <title>Genome assembly with in vitro proximity ligation data and whole-genome triplication in lettuce.</title>
        <authorList>
            <person name="Reyes-Chin-Wo S."/>
            <person name="Wang Z."/>
            <person name="Yang X."/>
            <person name="Kozik A."/>
            <person name="Arikit S."/>
            <person name="Song C."/>
            <person name="Xia L."/>
            <person name="Froenicke L."/>
            <person name="Lavelle D.O."/>
            <person name="Truco M.J."/>
            <person name="Xia R."/>
            <person name="Zhu S."/>
            <person name="Xu C."/>
            <person name="Xu H."/>
            <person name="Xu X."/>
            <person name="Cox K."/>
            <person name="Korf I."/>
            <person name="Meyers B.C."/>
            <person name="Michelmore R.W."/>
        </authorList>
    </citation>
    <scope>NUCLEOTIDE SEQUENCE [LARGE SCALE GENOMIC DNA]</scope>
    <source>
        <strain evidence="2">cv. Salinas</strain>
        <tissue evidence="1">Seedlings</tissue>
    </source>
</reference>
<name>A0A9R1XKE4_LACSA</name>
<dbReference type="SUPFAM" id="SSF52047">
    <property type="entry name" value="RNI-like"/>
    <property type="match status" value="1"/>
</dbReference>
<organism evidence="1 2">
    <name type="scientific">Lactuca sativa</name>
    <name type="common">Garden lettuce</name>
    <dbReference type="NCBI Taxonomy" id="4236"/>
    <lineage>
        <taxon>Eukaryota</taxon>
        <taxon>Viridiplantae</taxon>
        <taxon>Streptophyta</taxon>
        <taxon>Embryophyta</taxon>
        <taxon>Tracheophyta</taxon>
        <taxon>Spermatophyta</taxon>
        <taxon>Magnoliopsida</taxon>
        <taxon>eudicotyledons</taxon>
        <taxon>Gunneridae</taxon>
        <taxon>Pentapetalae</taxon>
        <taxon>asterids</taxon>
        <taxon>campanulids</taxon>
        <taxon>Asterales</taxon>
        <taxon>Asteraceae</taxon>
        <taxon>Cichorioideae</taxon>
        <taxon>Cichorieae</taxon>
        <taxon>Lactucinae</taxon>
        <taxon>Lactuca</taxon>
    </lineage>
</organism>
<sequence>MIIQKRVNHQLLGGVLKYLGAVEEVTIEECKEIRCLWESDTEASKVLVNLRILDVHFCSNLVSLGEKDDENCASNLTSLRRLEVWYCHSLENVSCPNSIESLKLHGCDSITSVFFPTEGRLNLKSLSIVHCKKLWEKDLKGGQKTRVLINSTIWMLEFVRLSYFIHLTKLKIEDCPHMESFPYDELPNHNVLERLTIVNCPSMDASFPCGLWPPKLCFLNIGGLKKPISEWGPQNFPNSLVELHLRSIPSEDVSNFSQLSHLLPSSLTTLGIIGFEKLESISMGLQHLTSLQHLSISKCPKTKDLPEKLLPSLLCLRIFLCPNLKKSCSRRGSYWPLISPLPCFNIHG</sequence>
<proteinExistence type="predicted"/>
<dbReference type="PANTHER" id="PTHR34630:SF17">
    <property type="entry name" value="OS06G0304700 PROTEIN"/>
    <property type="match status" value="1"/>
</dbReference>
<dbReference type="EMBL" id="NBSK02000003">
    <property type="protein sequence ID" value="KAJ0216054.1"/>
    <property type="molecule type" value="Genomic_DNA"/>
</dbReference>
<keyword evidence="2" id="KW-1185">Reference proteome</keyword>
<dbReference type="AlphaFoldDB" id="A0A9R1XKE4"/>
<dbReference type="InterPro" id="IPR032675">
    <property type="entry name" value="LRR_dom_sf"/>
</dbReference>
<accession>A0A9R1XKE4</accession>
<dbReference type="PANTHER" id="PTHR34630">
    <property type="entry name" value="OS11G0677101 PROTEIN"/>
    <property type="match status" value="1"/>
</dbReference>
<protein>
    <submittedName>
        <fullName evidence="1">Uncharacterized protein</fullName>
    </submittedName>
</protein>
<evidence type="ECO:0000313" key="2">
    <source>
        <dbReference type="Proteomes" id="UP000235145"/>
    </source>
</evidence>
<dbReference type="Proteomes" id="UP000235145">
    <property type="component" value="Unassembled WGS sequence"/>
</dbReference>
<gene>
    <name evidence="1" type="ORF">LSAT_V11C300148180</name>
</gene>
<comment type="caution">
    <text evidence="1">The sequence shown here is derived from an EMBL/GenBank/DDBJ whole genome shotgun (WGS) entry which is preliminary data.</text>
</comment>